<dbReference type="Gene3D" id="1.20.120.1910">
    <property type="entry name" value="Cysteine-tRNA ligase, C-terminal anti-codon recognition domain"/>
    <property type="match status" value="1"/>
</dbReference>
<evidence type="ECO:0000256" key="4">
    <source>
        <dbReference type="ARBA" id="ARBA00022723"/>
    </source>
</evidence>
<dbReference type="Pfam" id="PF01406">
    <property type="entry name" value="tRNA-synt_1e"/>
    <property type="match status" value="1"/>
</dbReference>
<reference evidence="12 13" key="1">
    <citation type="submission" date="2017-12" db="EMBL/GenBank/DDBJ databases">
        <authorList>
            <person name="Pombert J.-F."/>
            <person name="Haag K.L."/>
            <person name="Ebert D."/>
        </authorList>
    </citation>
    <scope>NUCLEOTIDE SEQUENCE [LARGE SCALE GENOMIC DNA]</scope>
    <source>
        <strain evidence="12">IL-BN-2</strain>
    </source>
</reference>
<evidence type="ECO:0000256" key="8">
    <source>
        <dbReference type="ARBA" id="ARBA00022917"/>
    </source>
</evidence>
<organism evidence="12 13">
    <name type="scientific">Hamiltosporidium magnivora</name>
    <dbReference type="NCBI Taxonomy" id="148818"/>
    <lineage>
        <taxon>Eukaryota</taxon>
        <taxon>Fungi</taxon>
        <taxon>Fungi incertae sedis</taxon>
        <taxon>Microsporidia</taxon>
        <taxon>Dubosqiidae</taxon>
        <taxon>Hamiltosporidium</taxon>
    </lineage>
</organism>
<keyword evidence="9" id="KW-0030">Aminoacyl-tRNA synthetase</keyword>
<evidence type="ECO:0000259" key="11">
    <source>
        <dbReference type="Pfam" id="PF01406"/>
    </source>
</evidence>
<gene>
    <name evidence="12" type="ORF">CWI39_1977p0010</name>
</gene>
<evidence type="ECO:0000313" key="13">
    <source>
        <dbReference type="Proteomes" id="UP000293045"/>
    </source>
</evidence>
<dbReference type="PANTHER" id="PTHR10890:SF4">
    <property type="entry name" value="CYSTEINE--TRNA LIGASE, MITOCHONDRIAL-RELATED"/>
    <property type="match status" value="1"/>
</dbReference>
<evidence type="ECO:0000256" key="10">
    <source>
        <dbReference type="ARBA" id="ARBA00031499"/>
    </source>
</evidence>
<evidence type="ECO:0000256" key="2">
    <source>
        <dbReference type="ARBA" id="ARBA00012832"/>
    </source>
</evidence>
<dbReference type="InterPro" id="IPR009080">
    <property type="entry name" value="tRNAsynth_Ia_anticodon-bd"/>
</dbReference>
<dbReference type="NCBIfam" id="TIGR00435">
    <property type="entry name" value="cysS"/>
    <property type="match status" value="1"/>
</dbReference>
<name>A0A4Q9KXB5_9MICR</name>
<dbReference type="Proteomes" id="UP000293045">
    <property type="component" value="Unassembled WGS sequence"/>
</dbReference>
<dbReference type="PRINTS" id="PR00983">
    <property type="entry name" value="TRNASYNTHCYS"/>
</dbReference>
<dbReference type="InterPro" id="IPR015803">
    <property type="entry name" value="Cys-tRNA-ligase"/>
</dbReference>
<dbReference type="PANTHER" id="PTHR10890">
    <property type="entry name" value="CYSTEINYL-TRNA SYNTHETASE"/>
    <property type="match status" value="1"/>
</dbReference>
<dbReference type="GO" id="GO:0005737">
    <property type="term" value="C:cytoplasm"/>
    <property type="evidence" value="ECO:0007669"/>
    <property type="project" value="TreeGrafter"/>
</dbReference>
<dbReference type="Gene3D" id="3.40.50.620">
    <property type="entry name" value="HUPs"/>
    <property type="match status" value="1"/>
</dbReference>
<evidence type="ECO:0000256" key="9">
    <source>
        <dbReference type="ARBA" id="ARBA00023146"/>
    </source>
</evidence>
<evidence type="ECO:0000256" key="1">
    <source>
        <dbReference type="ARBA" id="ARBA00001947"/>
    </source>
</evidence>
<dbReference type="InterPro" id="IPR014729">
    <property type="entry name" value="Rossmann-like_a/b/a_fold"/>
</dbReference>
<evidence type="ECO:0000256" key="3">
    <source>
        <dbReference type="ARBA" id="ARBA00022598"/>
    </source>
</evidence>
<evidence type="ECO:0000256" key="5">
    <source>
        <dbReference type="ARBA" id="ARBA00022741"/>
    </source>
</evidence>
<keyword evidence="3 12" id="KW-0436">Ligase</keyword>
<dbReference type="FunFam" id="3.40.50.620:FF:000027">
    <property type="entry name" value="Cysteine--tRNA ligase, cytoplasmic"/>
    <property type="match status" value="1"/>
</dbReference>
<dbReference type="EC" id="6.1.1.16" evidence="2"/>
<protein>
    <recommendedName>
        <fullName evidence="2">cysteine--tRNA ligase</fullName>
        <ecNumber evidence="2">6.1.1.16</ecNumber>
    </recommendedName>
    <alternativeName>
        <fullName evidence="10">Cysteinyl-tRNA synthetase</fullName>
    </alternativeName>
</protein>
<dbReference type="HAMAP" id="MF_00041">
    <property type="entry name" value="Cys_tRNA_synth"/>
    <property type="match status" value="1"/>
</dbReference>
<dbReference type="EMBL" id="PIXR01001977">
    <property type="protein sequence ID" value="TBT99566.1"/>
    <property type="molecule type" value="Genomic_DNA"/>
</dbReference>
<dbReference type="CDD" id="cd00672">
    <property type="entry name" value="CysRS_core"/>
    <property type="match status" value="1"/>
</dbReference>
<keyword evidence="8" id="KW-0648">Protein biosynthesis</keyword>
<keyword evidence="6" id="KW-0862">Zinc</keyword>
<comment type="cofactor">
    <cofactor evidence="1">
        <name>Zn(2+)</name>
        <dbReference type="ChEBI" id="CHEBI:29105"/>
    </cofactor>
</comment>
<dbReference type="InterPro" id="IPR024909">
    <property type="entry name" value="Cys-tRNA/MSH_ligase"/>
</dbReference>
<dbReference type="GO" id="GO:0004817">
    <property type="term" value="F:cysteine-tRNA ligase activity"/>
    <property type="evidence" value="ECO:0007669"/>
    <property type="project" value="UniProtKB-EC"/>
</dbReference>
<accession>A0A4Q9KXB5</accession>
<evidence type="ECO:0000313" key="12">
    <source>
        <dbReference type="EMBL" id="TBT99566.1"/>
    </source>
</evidence>
<dbReference type="InterPro" id="IPR032678">
    <property type="entry name" value="tRNA-synt_1_cat_dom"/>
</dbReference>
<proteinExistence type="inferred from homology"/>
<keyword evidence="5" id="KW-0547">Nucleotide-binding</keyword>
<dbReference type="VEuPathDB" id="MicrosporidiaDB:CWI36_0666p0020"/>
<keyword evidence="7" id="KW-0067">ATP-binding</keyword>
<dbReference type="GO" id="GO:0006423">
    <property type="term" value="P:cysteinyl-tRNA aminoacylation"/>
    <property type="evidence" value="ECO:0007669"/>
    <property type="project" value="InterPro"/>
</dbReference>
<sequence>MTMENNLEEKEITTKLKLINAFTKNKDIFTPSKGNLIRWYICGPTVYDSPHLGHARTYVSFDIVRRVLENYFGYQVTYVMNITDIDDKIINKAKETKMEVSDACKIITKKYETEFFEAMDNLNVQRPTFTTRVTNYVEKIVTFIEKLMEKGFAYESEGSVYFDLVKYRENFKHPNFVNESAINEETEQLENIYKKKNKIDFVLWKKSKEGEPVYNSPWGEGRPGWHIECSAMASDLFKDGLDIHSGGCDLAFPHHENEIAQSQAFLNSNLWCPYFLHSGHLSIDGLKMSKSLKNFITVEESLKNFTPRQLRILFLNTNWWAPMTYKLESMEYSKKIEAKLMNFISISDSFIKNSEIEDNFKNVTDQDSMILEILENTKISIHEAFCDSINTFKVLTAILNLITVIHQKIENLSIRVIYVAKQYVVSILNLLGVVEEKKGFDSLDQDVLKLVCDFRANVRKYSKEKKEHKHYFELCDKLREDFKTHGYLIEDKGEESRIRKTN</sequence>
<comment type="caution">
    <text evidence="12">The sequence shown here is derived from an EMBL/GenBank/DDBJ whole genome shotgun (WGS) entry which is preliminary data.</text>
</comment>
<dbReference type="SUPFAM" id="SSF52374">
    <property type="entry name" value="Nucleotidylyl transferase"/>
    <property type="match status" value="1"/>
</dbReference>
<feature type="domain" description="tRNA synthetases class I catalytic" evidence="11">
    <location>
        <begin position="29"/>
        <end position="334"/>
    </location>
</feature>
<dbReference type="SUPFAM" id="SSF47323">
    <property type="entry name" value="Anticodon-binding domain of a subclass of class I aminoacyl-tRNA synthetases"/>
    <property type="match status" value="1"/>
</dbReference>
<dbReference type="GO" id="GO:0005524">
    <property type="term" value="F:ATP binding"/>
    <property type="evidence" value="ECO:0007669"/>
    <property type="project" value="UniProtKB-KW"/>
</dbReference>
<dbReference type="GO" id="GO:0046872">
    <property type="term" value="F:metal ion binding"/>
    <property type="evidence" value="ECO:0007669"/>
    <property type="project" value="UniProtKB-KW"/>
</dbReference>
<evidence type="ECO:0000256" key="6">
    <source>
        <dbReference type="ARBA" id="ARBA00022833"/>
    </source>
</evidence>
<evidence type="ECO:0000256" key="7">
    <source>
        <dbReference type="ARBA" id="ARBA00022840"/>
    </source>
</evidence>
<dbReference type="AlphaFoldDB" id="A0A4Q9KXB5"/>
<keyword evidence="4" id="KW-0479">Metal-binding</keyword>
<dbReference type="VEuPathDB" id="MicrosporidiaDB:CWI39_1977p0010"/>